<evidence type="ECO:0000313" key="2">
    <source>
        <dbReference type="Proteomes" id="UP000317998"/>
    </source>
</evidence>
<protein>
    <recommendedName>
        <fullName evidence="3">Ribosomally synthesized peptide with SipW-like signal peptide</fullName>
    </recommendedName>
</protein>
<dbReference type="AlphaFoldDB" id="A0A542YHY9"/>
<dbReference type="OrthoDB" id="158814at85023"/>
<dbReference type="Proteomes" id="UP000317998">
    <property type="component" value="Unassembled WGS sequence"/>
</dbReference>
<dbReference type="EMBL" id="VFOM01000001">
    <property type="protein sequence ID" value="TQL47641.1"/>
    <property type="molecule type" value="Genomic_DNA"/>
</dbReference>
<keyword evidence="2" id="KW-1185">Reference proteome</keyword>
<name>A0A542YHY9_9MICO</name>
<gene>
    <name evidence="1" type="ORF">FB562_0707</name>
</gene>
<reference evidence="1 2" key="1">
    <citation type="submission" date="2019-06" db="EMBL/GenBank/DDBJ databases">
        <title>Sequencing the genomes of 1000 actinobacteria strains.</title>
        <authorList>
            <person name="Klenk H.-P."/>
        </authorList>
    </citation>
    <scope>NUCLEOTIDE SEQUENCE [LARGE SCALE GENOMIC DNA]</scope>
    <source>
        <strain evidence="1 2">DSM 26477</strain>
    </source>
</reference>
<evidence type="ECO:0000313" key="1">
    <source>
        <dbReference type="EMBL" id="TQL47641.1"/>
    </source>
</evidence>
<evidence type="ECO:0008006" key="3">
    <source>
        <dbReference type="Google" id="ProtNLM"/>
    </source>
</evidence>
<proteinExistence type="predicted"/>
<sequence length="180" mass="17665">MSANTTRVTRRPAAWALHACAAALAGVVLLTVSTFGGSYASWSAAAPAAAGIITSGSLTLKVNSQTSVALPAAGFQGMLPGDRRTQNVTLSTTGNVASTLTVTGTVGGNGHQVRVASGACTTTAISGSALGATPVNLGTLAPTDTTTVCVEVMLPASAPAAAQGRTTDFTLTFVATQKAG</sequence>
<comment type="caution">
    <text evidence="1">The sequence shown here is derived from an EMBL/GenBank/DDBJ whole genome shotgun (WGS) entry which is preliminary data.</text>
</comment>
<dbReference type="RefSeq" id="WP_141879867.1">
    <property type="nucleotide sequence ID" value="NZ_VFOM01000001.1"/>
</dbReference>
<accession>A0A542YHY9</accession>
<organism evidence="1 2">
    <name type="scientific">Homoserinimonas aerilata</name>
    <dbReference type="NCBI Taxonomy" id="1162970"/>
    <lineage>
        <taxon>Bacteria</taxon>
        <taxon>Bacillati</taxon>
        <taxon>Actinomycetota</taxon>
        <taxon>Actinomycetes</taxon>
        <taxon>Micrococcales</taxon>
        <taxon>Microbacteriaceae</taxon>
        <taxon>Homoserinimonas</taxon>
    </lineage>
</organism>